<evidence type="ECO:0000259" key="1">
    <source>
        <dbReference type="Pfam" id="PF12867"/>
    </source>
</evidence>
<dbReference type="Proteomes" id="UP001501495">
    <property type="component" value="Unassembled WGS sequence"/>
</dbReference>
<dbReference type="Pfam" id="PF12867">
    <property type="entry name" value="DinB_2"/>
    <property type="match status" value="1"/>
</dbReference>
<accession>A0ABP7XKA0</accession>
<dbReference type="SUPFAM" id="SSF109854">
    <property type="entry name" value="DinB/YfiT-like putative metalloenzymes"/>
    <property type="match status" value="1"/>
</dbReference>
<name>A0ABP7XKA0_9ACTN</name>
<organism evidence="2 3">
    <name type="scientific">Nocardioides fonticola</name>
    <dbReference type="NCBI Taxonomy" id="450363"/>
    <lineage>
        <taxon>Bacteria</taxon>
        <taxon>Bacillati</taxon>
        <taxon>Actinomycetota</taxon>
        <taxon>Actinomycetes</taxon>
        <taxon>Propionibacteriales</taxon>
        <taxon>Nocardioidaceae</taxon>
        <taxon>Nocardioides</taxon>
    </lineage>
</organism>
<dbReference type="EMBL" id="BAAAZH010000016">
    <property type="protein sequence ID" value="GAA4120133.1"/>
    <property type="molecule type" value="Genomic_DNA"/>
</dbReference>
<dbReference type="GO" id="GO:0016853">
    <property type="term" value="F:isomerase activity"/>
    <property type="evidence" value="ECO:0007669"/>
    <property type="project" value="UniProtKB-KW"/>
</dbReference>
<evidence type="ECO:0000313" key="2">
    <source>
        <dbReference type="EMBL" id="GAA4120133.1"/>
    </source>
</evidence>
<dbReference type="RefSeq" id="WP_344733564.1">
    <property type="nucleotide sequence ID" value="NZ_BAAAZH010000016.1"/>
</dbReference>
<dbReference type="InterPro" id="IPR034660">
    <property type="entry name" value="DinB/YfiT-like"/>
</dbReference>
<feature type="domain" description="DinB-like" evidence="1">
    <location>
        <begin position="50"/>
        <end position="174"/>
    </location>
</feature>
<comment type="caution">
    <text evidence="2">The sequence shown here is derived from an EMBL/GenBank/DDBJ whole genome shotgun (WGS) entry which is preliminary data.</text>
</comment>
<evidence type="ECO:0000313" key="3">
    <source>
        <dbReference type="Proteomes" id="UP001501495"/>
    </source>
</evidence>
<keyword evidence="3" id="KW-1185">Reference proteome</keyword>
<dbReference type="InterPro" id="IPR024775">
    <property type="entry name" value="DinB-like"/>
</dbReference>
<dbReference type="Gene3D" id="1.20.120.450">
    <property type="entry name" value="dinb family like domain"/>
    <property type="match status" value="1"/>
</dbReference>
<protein>
    <submittedName>
        <fullName evidence="2">Maleylpyruvate isomerase N-terminal domain-containing protein</fullName>
    </submittedName>
</protein>
<gene>
    <name evidence="2" type="ORF">GCM10022215_23330</name>
</gene>
<keyword evidence="2" id="KW-0413">Isomerase</keyword>
<proteinExistence type="predicted"/>
<sequence length="182" mass="19426">MIEPDTKDWTWVLERPCPECGYVAGSVAPEALGAAIRANAAAWRQVLSGPADVVRARPRPDVWSPLEYACHVRDVDEIFAARVRAMLADGGDEPVRFANWDQDATAVEKDYASADAATVADELDAAADDLAALFDSLGAPGGVWEHRGLRSDGSAFTVASLGAYYLHDVVHHLHDVGVGAEA</sequence>
<reference evidence="3" key="1">
    <citation type="journal article" date="2019" name="Int. J. Syst. Evol. Microbiol.">
        <title>The Global Catalogue of Microorganisms (GCM) 10K type strain sequencing project: providing services to taxonomists for standard genome sequencing and annotation.</title>
        <authorList>
            <consortium name="The Broad Institute Genomics Platform"/>
            <consortium name="The Broad Institute Genome Sequencing Center for Infectious Disease"/>
            <person name="Wu L."/>
            <person name="Ma J."/>
        </authorList>
    </citation>
    <scope>NUCLEOTIDE SEQUENCE [LARGE SCALE GENOMIC DNA]</scope>
    <source>
        <strain evidence="3">JCM 16703</strain>
    </source>
</reference>